<dbReference type="AlphaFoldDB" id="A0A543BKX2"/>
<reference evidence="2 3" key="1">
    <citation type="submission" date="2019-06" db="EMBL/GenBank/DDBJ databases">
        <title>Sequencing the genomes of 1000 actinobacteria strains.</title>
        <authorList>
            <person name="Klenk H.-P."/>
        </authorList>
    </citation>
    <scope>NUCLEOTIDE SEQUENCE [LARGE SCALE GENOMIC DNA]</scope>
    <source>
        <strain evidence="2 3">DSM 20169</strain>
    </source>
</reference>
<protein>
    <recommendedName>
        <fullName evidence="4">PrgI family protein</fullName>
    </recommendedName>
</protein>
<accession>A0A543BKX2</accession>
<organism evidence="2 3">
    <name type="scientific">Microbacterium saperdae</name>
    <dbReference type="NCBI Taxonomy" id="69368"/>
    <lineage>
        <taxon>Bacteria</taxon>
        <taxon>Bacillati</taxon>
        <taxon>Actinomycetota</taxon>
        <taxon>Actinomycetes</taxon>
        <taxon>Micrococcales</taxon>
        <taxon>Microbacteriaceae</taxon>
        <taxon>Microbacterium</taxon>
    </lineage>
</organism>
<sequence>MASTASTRTEFELSAVKFSRLTKRGIILGLSLPQVIALSIAVAVFIASLSTGGPAALYTSPIWGTAAALAWVPVGGRKLVEWVPITLHWVLRQTLRQTRYRKRIVKPRPAGTLALPGDAAPLRQYEDPETDAVMVHDPHGQTLTALVEVTHPSFILLDPGEQERRVHAWGRVLSTACRSTRIARLQVLERTVPDSGSGLAQWWAEQGNDDDSWVARTYRELIDRAGPAGERHISTISLSLDMRAASRAIRTAGGSLKGAAVVLRQEMETLTTALRTADLKPTDWYTPGQLAVMLRSAYDPAIAAALERSGEIGQDLATAGPVAVEETWDQLRSDSAHHAVLWISEWPRSLVYPGFLAPVLLSSGIRRAFTLLCDPIRSDQAARDIRKKKTEYISDAAQRQKVGQIEDARQSAEYHDVLQQEADLTSGHGVLRYTGLLAISAPTTDELEAAVSAIEQAAIQASCETRRLVGQQAQAFVTAALPLCRGI</sequence>
<dbReference type="OrthoDB" id="3859571at2"/>
<evidence type="ECO:0000313" key="2">
    <source>
        <dbReference type="EMBL" id="TQL85487.1"/>
    </source>
</evidence>
<gene>
    <name evidence="2" type="ORF">FB560_1103</name>
</gene>
<evidence type="ECO:0008006" key="4">
    <source>
        <dbReference type="Google" id="ProtNLM"/>
    </source>
</evidence>
<keyword evidence="1" id="KW-0472">Membrane</keyword>
<dbReference type="RefSeq" id="WP_141871430.1">
    <property type="nucleotide sequence ID" value="NZ_VFOX01000001.1"/>
</dbReference>
<dbReference type="Proteomes" id="UP000317209">
    <property type="component" value="Unassembled WGS sequence"/>
</dbReference>
<dbReference type="EMBL" id="VFOX01000001">
    <property type="protein sequence ID" value="TQL85487.1"/>
    <property type="molecule type" value="Genomic_DNA"/>
</dbReference>
<dbReference type="NCBIfam" id="NF042935">
    <property type="entry name" value="SCO6880_fam"/>
    <property type="match status" value="1"/>
</dbReference>
<keyword evidence="1" id="KW-1133">Transmembrane helix</keyword>
<proteinExistence type="predicted"/>
<evidence type="ECO:0000256" key="1">
    <source>
        <dbReference type="SAM" id="Phobius"/>
    </source>
</evidence>
<dbReference type="InterPro" id="IPR049978">
    <property type="entry name" value="SCO6880-like"/>
</dbReference>
<feature type="transmembrane region" description="Helical" evidence="1">
    <location>
        <begin position="26"/>
        <end position="49"/>
    </location>
</feature>
<keyword evidence="1" id="KW-0812">Transmembrane</keyword>
<keyword evidence="3" id="KW-1185">Reference proteome</keyword>
<name>A0A543BKX2_9MICO</name>
<comment type="caution">
    <text evidence="2">The sequence shown here is derived from an EMBL/GenBank/DDBJ whole genome shotgun (WGS) entry which is preliminary data.</text>
</comment>
<evidence type="ECO:0000313" key="3">
    <source>
        <dbReference type="Proteomes" id="UP000317209"/>
    </source>
</evidence>